<evidence type="ECO:0000313" key="6">
    <source>
        <dbReference type="EMBL" id="EOO00971.1"/>
    </source>
</evidence>
<dbReference type="GeneID" id="19323883"/>
<dbReference type="PANTHER" id="PTHR45862">
    <property type="entry name" value="PROTEIN SGT1 HOMOLOG"/>
    <property type="match status" value="1"/>
</dbReference>
<gene>
    <name evidence="6" type="ORF">UCRPA7_3526</name>
</gene>
<dbReference type="SUPFAM" id="SSF49764">
    <property type="entry name" value="HSP20-like chaperones"/>
    <property type="match status" value="1"/>
</dbReference>
<dbReference type="InterPro" id="IPR007052">
    <property type="entry name" value="CS_dom"/>
</dbReference>
<dbReference type="InterPro" id="IPR007699">
    <property type="entry name" value="SGS_dom"/>
</dbReference>
<dbReference type="RefSeq" id="XP_007914329.1">
    <property type="nucleotide sequence ID" value="XM_007916138.1"/>
</dbReference>
<dbReference type="GO" id="GO:0051087">
    <property type="term" value="F:protein-folding chaperone binding"/>
    <property type="evidence" value="ECO:0007669"/>
    <property type="project" value="InterPro"/>
</dbReference>
<keyword evidence="2" id="KW-0175">Coiled coil</keyword>
<feature type="compositionally biased region" description="Polar residues" evidence="3">
    <location>
        <begin position="369"/>
        <end position="379"/>
    </location>
</feature>
<name>R8BNQ1_PHAM7</name>
<dbReference type="SUPFAM" id="SSF48452">
    <property type="entry name" value="TPR-like"/>
    <property type="match status" value="1"/>
</dbReference>
<feature type="compositionally biased region" description="Low complexity" evidence="3">
    <location>
        <begin position="389"/>
        <end position="402"/>
    </location>
</feature>
<evidence type="ECO:0000256" key="1">
    <source>
        <dbReference type="ARBA" id="ARBA00008509"/>
    </source>
</evidence>
<organism evidence="6 7">
    <name type="scientific">Phaeoacremonium minimum (strain UCR-PA7)</name>
    <name type="common">Esca disease fungus</name>
    <name type="synonym">Togninia minima</name>
    <dbReference type="NCBI Taxonomy" id="1286976"/>
    <lineage>
        <taxon>Eukaryota</taxon>
        <taxon>Fungi</taxon>
        <taxon>Dikarya</taxon>
        <taxon>Ascomycota</taxon>
        <taxon>Pezizomycotina</taxon>
        <taxon>Sordariomycetes</taxon>
        <taxon>Sordariomycetidae</taxon>
        <taxon>Togniniales</taxon>
        <taxon>Togniniaceae</taxon>
        <taxon>Phaeoacremonium</taxon>
    </lineage>
</organism>
<feature type="region of interest" description="Disordered" evidence="3">
    <location>
        <begin position="451"/>
        <end position="480"/>
    </location>
</feature>
<dbReference type="PROSITE" id="PS51203">
    <property type="entry name" value="CS"/>
    <property type="match status" value="1"/>
</dbReference>
<dbReference type="Proteomes" id="UP000014074">
    <property type="component" value="Unassembled WGS sequence"/>
</dbReference>
<dbReference type="OrthoDB" id="1898560at2759"/>
<dbReference type="EMBL" id="KB933059">
    <property type="protein sequence ID" value="EOO00971.1"/>
    <property type="molecule type" value="Genomic_DNA"/>
</dbReference>
<evidence type="ECO:0000256" key="2">
    <source>
        <dbReference type="SAM" id="Coils"/>
    </source>
</evidence>
<dbReference type="HOGENOM" id="CLU_039532_3_1_1"/>
<dbReference type="InterPro" id="IPR044563">
    <property type="entry name" value="Sgt1-like"/>
</dbReference>
<feature type="coiled-coil region" evidence="2">
    <location>
        <begin position="203"/>
        <end position="235"/>
    </location>
</feature>
<keyword evidence="7" id="KW-1185">Reference proteome</keyword>
<evidence type="ECO:0000259" key="4">
    <source>
        <dbReference type="PROSITE" id="PS51048"/>
    </source>
</evidence>
<dbReference type="Pfam" id="PF05002">
    <property type="entry name" value="SGS"/>
    <property type="match status" value="1"/>
</dbReference>
<feature type="domain" description="CS" evidence="5">
    <location>
        <begin position="251"/>
        <end position="341"/>
    </location>
</feature>
<dbReference type="InterPro" id="IPR008978">
    <property type="entry name" value="HSP20-like_chaperone"/>
</dbReference>
<dbReference type="Gene3D" id="1.25.40.10">
    <property type="entry name" value="Tetratricopeptide repeat domain"/>
    <property type="match status" value="1"/>
</dbReference>
<reference evidence="7" key="1">
    <citation type="journal article" date="2013" name="Genome Announc.">
        <title>Draft genome sequence of the ascomycete Phaeoacremonium aleophilum strain UCR-PA7, a causal agent of the esca disease complex in grapevines.</title>
        <authorList>
            <person name="Blanco-Ulate B."/>
            <person name="Rolshausen P."/>
            <person name="Cantu D."/>
        </authorList>
    </citation>
    <scope>NUCLEOTIDE SEQUENCE [LARGE SCALE GENOMIC DNA]</scope>
    <source>
        <strain evidence="7">UCR-PA7</strain>
    </source>
</reference>
<accession>R8BNQ1</accession>
<dbReference type="AlphaFoldDB" id="R8BNQ1"/>
<dbReference type="KEGG" id="tmn:UCRPA7_3526"/>
<proteinExistence type="inferred from homology"/>
<dbReference type="PROSITE" id="PS51048">
    <property type="entry name" value="SGS"/>
    <property type="match status" value="1"/>
</dbReference>
<feature type="domain" description="SGS" evidence="4">
    <location>
        <begin position="395"/>
        <end position="480"/>
    </location>
</feature>
<dbReference type="Pfam" id="PF04969">
    <property type="entry name" value="CS"/>
    <property type="match status" value="1"/>
</dbReference>
<feature type="region of interest" description="Disordered" evidence="3">
    <location>
        <begin position="343"/>
        <end position="419"/>
    </location>
</feature>
<dbReference type="CDD" id="cd06466">
    <property type="entry name" value="p23_CS_SGT1_like"/>
    <property type="match status" value="1"/>
</dbReference>
<comment type="similarity">
    <text evidence="1">Belongs to the SGT1 family.</text>
</comment>
<dbReference type="InterPro" id="IPR011990">
    <property type="entry name" value="TPR-like_helical_dom_sf"/>
</dbReference>
<evidence type="ECO:0000259" key="5">
    <source>
        <dbReference type="PROSITE" id="PS51203"/>
    </source>
</evidence>
<evidence type="ECO:0000313" key="7">
    <source>
        <dbReference type="Proteomes" id="UP000014074"/>
    </source>
</evidence>
<protein>
    <submittedName>
        <fullName evidence="6">Putative sgt1 and cs domain containing protein</fullName>
    </submittedName>
</protein>
<sequence length="480" mass="52846">MSAFTKGQAGVAAAEKKKWPEAIELLSQALADTKSPQWLLARAQAYQNTGEPEKALLDVEQAYHAAAQRGNDKSRKQMIEAQYRRAVLLFKKGQYANSDCCCLWAMQLAEGKPVAMADNVSTNVDEDGDYKATLEEARAMKYDNGQGNSIDSVLAARSSGKDPTGYQADWNRAFMWRSQVLAAMEKLPKGDPGRKVTVTRFPAKRTQAEIDDAAGEKAKADAKAAEEERSRAKLAEHAKSETIKKQTLDVAGKFRSQYYQTDKSITVTLLIKFATREESNAVKVQFLPDMVVISGVPRNPPVVYLQLHAPIDPSKSKFRAAVMKVELELVKQEPAKWPNWGEEVLEDPREPGALPTSVGNDGDVEAKGSNATTAVSASITEEPKPAPSKPAASPAYPTSSKSGSKNWDKIDDAEEEDDSQDVNFFFKQLYKNSTPEQQRAMMKSYIESNGTALSTDWNNVKDKKVDTVPPNGVEAKKWES</sequence>
<evidence type="ECO:0000256" key="3">
    <source>
        <dbReference type="SAM" id="MobiDB-lite"/>
    </source>
</evidence>
<dbReference type="Gene3D" id="2.60.40.790">
    <property type="match status" value="1"/>
</dbReference>
<dbReference type="eggNOG" id="KOG1309">
    <property type="taxonomic scope" value="Eukaryota"/>
</dbReference>